<dbReference type="PROSITE" id="PS50005">
    <property type="entry name" value="TPR"/>
    <property type="match status" value="1"/>
</dbReference>
<organism evidence="8 9">
    <name type="scientific">Magnetovibrio blakemorei</name>
    <dbReference type="NCBI Taxonomy" id="28181"/>
    <lineage>
        <taxon>Bacteria</taxon>
        <taxon>Pseudomonadati</taxon>
        <taxon>Pseudomonadota</taxon>
        <taxon>Alphaproteobacteria</taxon>
        <taxon>Rhodospirillales</taxon>
        <taxon>Magnetovibrionaceae</taxon>
        <taxon>Magnetovibrio</taxon>
    </lineage>
</organism>
<name>A0A1E5Q3M2_9PROT</name>
<proteinExistence type="predicted"/>
<comment type="caution">
    <text evidence="8">The sequence shown here is derived from an EMBL/GenBank/DDBJ whole genome shotgun (WGS) entry which is preliminary data.</text>
</comment>
<keyword evidence="5" id="KW-0802">TPR repeat</keyword>
<dbReference type="InterPro" id="IPR011990">
    <property type="entry name" value="TPR-like_helical_dom_sf"/>
</dbReference>
<keyword evidence="2 6" id="KW-0812">Transmembrane</keyword>
<dbReference type="InterPro" id="IPR010817">
    <property type="entry name" value="HemY_N"/>
</dbReference>
<evidence type="ECO:0000256" key="5">
    <source>
        <dbReference type="PROSITE-ProRule" id="PRU00339"/>
    </source>
</evidence>
<evidence type="ECO:0000256" key="6">
    <source>
        <dbReference type="SAM" id="Phobius"/>
    </source>
</evidence>
<evidence type="ECO:0000256" key="2">
    <source>
        <dbReference type="ARBA" id="ARBA00022692"/>
    </source>
</evidence>
<dbReference type="InterPro" id="IPR019734">
    <property type="entry name" value="TPR_rpt"/>
</dbReference>
<gene>
    <name evidence="8" type="ORF">BEN30_01385</name>
</gene>
<keyword evidence="9" id="KW-1185">Reference proteome</keyword>
<dbReference type="AlphaFoldDB" id="A0A1E5Q3M2"/>
<dbReference type="STRING" id="28181.BEN30_01385"/>
<evidence type="ECO:0000256" key="4">
    <source>
        <dbReference type="ARBA" id="ARBA00023136"/>
    </source>
</evidence>
<comment type="subcellular location">
    <subcellularLocation>
        <location evidence="1">Membrane</location>
    </subcellularLocation>
</comment>
<dbReference type="Proteomes" id="UP000095347">
    <property type="component" value="Unassembled WGS sequence"/>
</dbReference>
<accession>A0A1E5Q3M2</accession>
<dbReference type="RefSeq" id="WP_069959430.1">
    <property type="nucleotide sequence ID" value="NZ_MCGG01000078.1"/>
</dbReference>
<evidence type="ECO:0000313" key="8">
    <source>
        <dbReference type="EMBL" id="OEJ64084.1"/>
    </source>
</evidence>
<dbReference type="Pfam" id="PF07219">
    <property type="entry name" value="HemY_N"/>
    <property type="match status" value="1"/>
</dbReference>
<feature type="repeat" description="TPR" evidence="5">
    <location>
        <begin position="262"/>
        <end position="295"/>
    </location>
</feature>
<dbReference type="SUPFAM" id="SSF48452">
    <property type="entry name" value="TPR-like"/>
    <property type="match status" value="1"/>
</dbReference>
<keyword evidence="4 6" id="KW-0472">Membrane</keyword>
<dbReference type="EMBL" id="MCGG01000078">
    <property type="protein sequence ID" value="OEJ64084.1"/>
    <property type="molecule type" value="Genomic_DNA"/>
</dbReference>
<protein>
    <recommendedName>
        <fullName evidence="7">HemY N-terminal domain-containing protein</fullName>
    </recommendedName>
</protein>
<feature type="transmembrane region" description="Helical" evidence="6">
    <location>
        <begin position="41"/>
        <end position="62"/>
    </location>
</feature>
<feature type="domain" description="HemY N-terminal" evidence="7">
    <location>
        <begin position="26"/>
        <end position="130"/>
    </location>
</feature>
<dbReference type="GO" id="GO:0016020">
    <property type="term" value="C:membrane"/>
    <property type="evidence" value="ECO:0007669"/>
    <property type="project" value="UniProtKB-SubCell"/>
</dbReference>
<evidence type="ECO:0000259" key="7">
    <source>
        <dbReference type="Pfam" id="PF07219"/>
    </source>
</evidence>
<keyword evidence="3 6" id="KW-1133">Transmembrane helix</keyword>
<dbReference type="Gene3D" id="1.25.40.10">
    <property type="entry name" value="Tetratricopeptide repeat domain"/>
    <property type="match status" value="1"/>
</dbReference>
<evidence type="ECO:0000313" key="9">
    <source>
        <dbReference type="Proteomes" id="UP000095347"/>
    </source>
</evidence>
<evidence type="ECO:0000256" key="3">
    <source>
        <dbReference type="ARBA" id="ARBA00022989"/>
    </source>
</evidence>
<sequence length="453" mass="48535">MLRLISFLVAVAALAWGLIWVSNNPGAVSLNWGGWQIETSAGVLVGGVAILVVVAALVYRFWLFLTRAPGQLVDMYRERRSRNGYKALTKGMVAVAAGDGEESARQVHKADGLLGEPPLTLLLKAQSAQLGGDETAAERFFVAMLDEPEMEFLGLRGLLNQAVKRGDDEAALALARRAQALKPKSEWLAETLFELESRAGTWAAAGEALSHAGKLTAISQGDTRHRQAIVALGESQEAERAGDPVKALKLAEKAVSLDTALTAAALRLATLYLNRGDKHKASQVVEKAWALKPHPDLAVLYYRADSADDGLKKVTAAQKLLALKSASIDGHMVVAEAALQAQLWGQARTHLGAALEAGCQSRKVFTMMADLEDQEHGDKDQVRHWLARAASASADPAWVCSDCGHVEAKWSAHCPKCRSFDQMDWQTPQGLVLLGGASYASVPLLGKPAAKSV</sequence>
<reference evidence="9" key="1">
    <citation type="submission" date="2016-07" db="EMBL/GenBank/DDBJ databases">
        <authorList>
            <person name="Florea S."/>
            <person name="Webb J.S."/>
            <person name="Jaromczyk J."/>
            <person name="Schardl C.L."/>
        </authorList>
    </citation>
    <scope>NUCLEOTIDE SEQUENCE [LARGE SCALE GENOMIC DNA]</scope>
    <source>
        <strain evidence="9">MV-1</strain>
    </source>
</reference>
<evidence type="ECO:0000256" key="1">
    <source>
        <dbReference type="ARBA" id="ARBA00004370"/>
    </source>
</evidence>